<comment type="similarity">
    <text evidence="1">Belongs to the CDC6/cdc18 family.</text>
</comment>
<evidence type="ECO:0000259" key="4">
    <source>
        <dbReference type="SMART" id="SM00382"/>
    </source>
</evidence>
<sequence length="333" mass="38401">MNKPISVEQLVKAHELLSLNYHPANLGPRTEQHDQINQLLVNNPEHVLIFLSGNPACGKTTVIKKIIQKYDTIFVNAALISAPEQIFVLLYRHLAKSSKPISHMRAYSSLLALIEKKSSSILPLIIIDEVDYLTKKSMEPLYKLLELNLRFIFAANSLNFLAELGQQRISSRMSRMHDVQFLDYTAEQFKEILQIRLQQLKCKDLFDPMALNLLAKRCQLNGDLRRFLIKAFNAIDAARRRNSDQVQAQDVHKVTTEYKSGQYTETQLIILNGAFKNVKKQELFDYLRQQIEQLNVKKSEFNEAISELFEQNAILETEEGLVVNVPERQFKDK</sequence>
<dbReference type="Pfam" id="PF22606">
    <property type="entry name" value="Cdc6-ORC-like_ATPase_lid"/>
    <property type="match status" value="1"/>
</dbReference>
<gene>
    <name evidence="5" type="ORF">HINF_LOCUS1524</name>
    <name evidence="6" type="ORF">HINF_LOCUS65877</name>
</gene>
<evidence type="ECO:0000256" key="3">
    <source>
        <dbReference type="SAM" id="Coils"/>
    </source>
</evidence>
<keyword evidence="3" id="KW-0175">Coiled coil</keyword>
<evidence type="ECO:0000313" key="7">
    <source>
        <dbReference type="Proteomes" id="UP001642409"/>
    </source>
</evidence>
<dbReference type="Gene3D" id="3.40.50.300">
    <property type="entry name" value="P-loop containing nucleotide triphosphate hydrolases"/>
    <property type="match status" value="1"/>
</dbReference>
<feature type="coiled-coil region" evidence="3">
    <location>
        <begin position="291"/>
        <end position="318"/>
    </location>
</feature>
<dbReference type="InterPro" id="IPR027417">
    <property type="entry name" value="P-loop_NTPase"/>
</dbReference>
<evidence type="ECO:0000256" key="1">
    <source>
        <dbReference type="ARBA" id="ARBA00006184"/>
    </source>
</evidence>
<reference evidence="5" key="1">
    <citation type="submission" date="2023-06" db="EMBL/GenBank/DDBJ databases">
        <authorList>
            <person name="Kurt Z."/>
        </authorList>
    </citation>
    <scope>NUCLEOTIDE SEQUENCE</scope>
</reference>
<reference evidence="6 7" key="2">
    <citation type="submission" date="2024-07" db="EMBL/GenBank/DDBJ databases">
        <authorList>
            <person name="Akdeniz Z."/>
        </authorList>
    </citation>
    <scope>NUCLEOTIDE SEQUENCE [LARGE SCALE GENOMIC DNA]</scope>
</reference>
<dbReference type="InterPro" id="IPR003593">
    <property type="entry name" value="AAA+_ATPase"/>
</dbReference>
<dbReference type="GO" id="GO:0016887">
    <property type="term" value="F:ATP hydrolysis activity"/>
    <property type="evidence" value="ECO:0007669"/>
    <property type="project" value="InterPro"/>
</dbReference>
<dbReference type="SUPFAM" id="SSF52540">
    <property type="entry name" value="P-loop containing nucleoside triphosphate hydrolases"/>
    <property type="match status" value="1"/>
</dbReference>
<proteinExistence type="inferred from homology"/>
<name>A0AA86N6N1_9EUKA</name>
<dbReference type="PANTHER" id="PTHR10763">
    <property type="entry name" value="CELL DIVISION CONTROL PROTEIN 6-RELATED"/>
    <property type="match status" value="1"/>
</dbReference>
<evidence type="ECO:0000313" key="5">
    <source>
        <dbReference type="EMBL" id="CAI9913879.1"/>
    </source>
</evidence>
<dbReference type="InterPro" id="IPR054425">
    <property type="entry name" value="Cdc6_ORC1-like_ATPase_lid"/>
</dbReference>
<protein>
    <submittedName>
        <fullName evidence="5">Orc1/CDC6</fullName>
    </submittedName>
</protein>
<dbReference type="SMART" id="SM00382">
    <property type="entry name" value="AAA"/>
    <property type="match status" value="1"/>
</dbReference>
<evidence type="ECO:0000313" key="6">
    <source>
        <dbReference type="EMBL" id="CAL6091627.1"/>
    </source>
</evidence>
<dbReference type="Proteomes" id="UP001642409">
    <property type="component" value="Unassembled WGS sequence"/>
</dbReference>
<dbReference type="InterPro" id="IPR049945">
    <property type="entry name" value="AAA_22"/>
</dbReference>
<dbReference type="GO" id="GO:0003688">
    <property type="term" value="F:DNA replication origin binding"/>
    <property type="evidence" value="ECO:0007669"/>
    <property type="project" value="TreeGrafter"/>
</dbReference>
<dbReference type="Pfam" id="PF13401">
    <property type="entry name" value="AAA_22"/>
    <property type="match status" value="1"/>
</dbReference>
<keyword evidence="2" id="KW-0235">DNA replication</keyword>
<dbReference type="GO" id="GO:0005634">
    <property type="term" value="C:nucleus"/>
    <property type="evidence" value="ECO:0007669"/>
    <property type="project" value="TreeGrafter"/>
</dbReference>
<dbReference type="EMBL" id="CATOUU010000038">
    <property type="protein sequence ID" value="CAI9913879.1"/>
    <property type="molecule type" value="Genomic_DNA"/>
</dbReference>
<dbReference type="GO" id="GO:0006270">
    <property type="term" value="P:DNA replication initiation"/>
    <property type="evidence" value="ECO:0007669"/>
    <property type="project" value="TreeGrafter"/>
</dbReference>
<dbReference type="PANTHER" id="PTHR10763:SF26">
    <property type="entry name" value="CELL DIVISION CONTROL PROTEIN 6 HOMOLOG"/>
    <property type="match status" value="1"/>
</dbReference>
<comment type="caution">
    <text evidence="5">The sequence shown here is derived from an EMBL/GenBank/DDBJ whole genome shotgun (WGS) entry which is preliminary data.</text>
</comment>
<evidence type="ECO:0000256" key="2">
    <source>
        <dbReference type="ARBA" id="ARBA00022705"/>
    </source>
</evidence>
<feature type="domain" description="AAA+ ATPase" evidence="4">
    <location>
        <begin position="45"/>
        <end position="180"/>
    </location>
</feature>
<organism evidence="5">
    <name type="scientific">Hexamita inflata</name>
    <dbReference type="NCBI Taxonomy" id="28002"/>
    <lineage>
        <taxon>Eukaryota</taxon>
        <taxon>Metamonada</taxon>
        <taxon>Diplomonadida</taxon>
        <taxon>Hexamitidae</taxon>
        <taxon>Hexamitinae</taxon>
        <taxon>Hexamita</taxon>
    </lineage>
</organism>
<dbReference type="EMBL" id="CAXDID020000437">
    <property type="protein sequence ID" value="CAL6091627.1"/>
    <property type="molecule type" value="Genomic_DNA"/>
</dbReference>
<keyword evidence="7" id="KW-1185">Reference proteome</keyword>
<dbReference type="GO" id="GO:0033314">
    <property type="term" value="P:mitotic DNA replication checkpoint signaling"/>
    <property type="evidence" value="ECO:0007669"/>
    <property type="project" value="TreeGrafter"/>
</dbReference>
<accession>A0AA86N6N1</accession>
<dbReference type="Gene3D" id="1.10.8.60">
    <property type="match status" value="1"/>
</dbReference>
<dbReference type="InterPro" id="IPR050311">
    <property type="entry name" value="ORC1/CDC6"/>
</dbReference>
<dbReference type="AlphaFoldDB" id="A0AA86N6N1"/>